<feature type="compositionally biased region" description="Polar residues" evidence="1">
    <location>
        <begin position="159"/>
        <end position="196"/>
    </location>
</feature>
<dbReference type="AlphaFoldDB" id="A0A9Q0RWQ1"/>
<dbReference type="PANTHER" id="PTHR31518">
    <property type="entry name" value="ARGININE/SERINE-RICH PROTEIN PNISR"/>
    <property type="match status" value="1"/>
</dbReference>
<sequence>MFPFKQNQLRTGLQMNSEDNTPMQWPINQAAYQNLSNDQVDWAALAQQWIYMKESYPKDNSIPSAPPPPSISSLRDFDEKGEAEMEVEKEDEPIPSLMSIQTSRGDDFPNQQDNNWQSSGWNSHSQHHWRKKPGWNTWTNPNVQQQAPPFRQPLLPDPSNASNKNTSSGPWQNFPNSNSDQSGSNEKTKPTVNIENFPTPLDAAKRKTLPAWIRQGLEKMEREKLKTAEKKQPKGSTEINQRRNDERFQKLSPRHLSKFDSESESDESDDRKQPLLGGPPISPYKAPEKKSRQDQLQELMFAVRTTLTDILLEVTNEEIRNIATESLSKIRLKARTAQTVSKSALTSLTGGLGLGIYADSDNSDSSSDENNANESCDSEAELQELVKRRKLSFEIKEREIEAELLIDEEKEKQWLDEDEDDKFDETVKNSKTVNHSDHKETGEIQQEKIKSSHGRTKEKKASRFSDAGDIVKNIYTHGSLIYDRTDNDKVSNSQNKLDVHELPCRSNSSANNKDSDTSSSSSEHKTVHHRSKRSFKPDNSSDDSDDERSYKRTKYSKRRESSSRERSYSSYKKTSKASRHSKYSHYADKGRDRSVSRDRGSRSSTYSSSKYKSRSRSQSRDRRSHHRH</sequence>
<feature type="compositionally biased region" description="Low complexity" evidence="1">
    <location>
        <begin position="506"/>
        <end position="521"/>
    </location>
</feature>
<dbReference type="Pfam" id="PF15996">
    <property type="entry name" value="PNISR"/>
    <property type="match status" value="1"/>
</dbReference>
<feature type="region of interest" description="Disordered" evidence="1">
    <location>
        <begin position="56"/>
        <end position="208"/>
    </location>
</feature>
<organism evidence="2 3">
    <name type="scientific">Pseudolycoriella hygida</name>
    <dbReference type="NCBI Taxonomy" id="35572"/>
    <lineage>
        <taxon>Eukaryota</taxon>
        <taxon>Metazoa</taxon>
        <taxon>Ecdysozoa</taxon>
        <taxon>Arthropoda</taxon>
        <taxon>Hexapoda</taxon>
        <taxon>Insecta</taxon>
        <taxon>Pterygota</taxon>
        <taxon>Neoptera</taxon>
        <taxon>Endopterygota</taxon>
        <taxon>Diptera</taxon>
        <taxon>Nematocera</taxon>
        <taxon>Sciaroidea</taxon>
        <taxon>Sciaridae</taxon>
        <taxon>Pseudolycoriella</taxon>
    </lineage>
</organism>
<feature type="compositionally biased region" description="Basic and acidic residues" evidence="1">
    <location>
        <begin position="220"/>
        <end position="232"/>
    </location>
</feature>
<dbReference type="OrthoDB" id="10065820at2759"/>
<feature type="region of interest" description="Disordered" evidence="1">
    <location>
        <begin position="359"/>
        <end position="379"/>
    </location>
</feature>
<feature type="compositionally biased region" description="Basic and acidic residues" evidence="1">
    <location>
        <begin position="585"/>
        <end position="601"/>
    </location>
</feature>
<feature type="compositionally biased region" description="Basic residues" evidence="1">
    <location>
        <begin position="451"/>
        <end position="462"/>
    </location>
</feature>
<evidence type="ECO:0000313" key="2">
    <source>
        <dbReference type="EMBL" id="KAJ6637005.1"/>
    </source>
</evidence>
<feature type="compositionally biased region" description="Basic and acidic residues" evidence="1">
    <location>
        <begin position="240"/>
        <end position="249"/>
    </location>
</feature>
<feature type="region of interest" description="Disordered" evidence="1">
    <location>
        <begin position="416"/>
        <end position="464"/>
    </location>
</feature>
<reference evidence="2" key="1">
    <citation type="submission" date="2022-07" db="EMBL/GenBank/DDBJ databases">
        <authorList>
            <person name="Trinca V."/>
            <person name="Uliana J.V.C."/>
            <person name="Torres T.T."/>
            <person name="Ward R.J."/>
            <person name="Monesi N."/>
        </authorList>
    </citation>
    <scope>NUCLEOTIDE SEQUENCE</scope>
    <source>
        <strain evidence="2">HSMRA1968</strain>
        <tissue evidence="2">Whole embryos</tissue>
    </source>
</reference>
<dbReference type="EMBL" id="WJQU01000003">
    <property type="protein sequence ID" value="KAJ6637005.1"/>
    <property type="molecule type" value="Genomic_DNA"/>
</dbReference>
<protein>
    <submittedName>
        <fullName evidence="2">Arginine/serine-rich protein PNISR</fullName>
    </submittedName>
</protein>
<feature type="compositionally biased region" description="Polar residues" evidence="1">
    <location>
        <begin position="136"/>
        <end position="147"/>
    </location>
</feature>
<gene>
    <name evidence="2" type="primary">PNISR</name>
    <name evidence="2" type="ORF">Bhyg_09731</name>
</gene>
<name>A0A9Q0RWQ1_9DIPT</name>
<feature type="compositionally biased region" description="Basic and acidic residues" evidence="1">
    <location>
        <begin position="558"/>
        <end position="567"/>
    </location>
</feature>
<feature type="compositionally biased region" description="Basic residues" evidence="1">
    <location>
        <begin position="611"/>
        <end position="628"/>
    </location>
</feature>
<dbReference type="Proteomes" id="UP001151699">
    <property type="component" value="Chromosome X"/>
</dbReference>
<dbReference type="InterPro" id="IPR031937">
    <property type="entry name" value="PNISR"/>
</dbReference>
<feature type="compositionally biased region" description="Basic and acidic residues" evidence="1">
    <location>
        <begin position="424"/>
        <end position="450"/>
    </location>
</feature>
<evidence type="ECO:0000313" key="3">
    <source>
        <dbReference type="Proteomes" id="UP001151699"/>
    </source>
</evidence>
<feature type="compositionally biased region" description="Acidic residues" evidence="1">
    <location>
        <begin position="84"/>
        <end position="93"/>
    </location>
</feature>
<comment type="caution">
    <text evidence="2">The sequence shown here is derived from an EMBL/GenBank/DDBJ whole genome shotgun (WGS) entry which is preliminary data.</text>
</comment>
<feature type="compositionally biased region" description="Basic residues" evidence="1">
    <location>
        <begin position="573"/>
        <end position="583"/>
    </location>
</feature>
<proteinExistence type="predicted"/>
<feature type="region of interest" description="Disordered" evidence="1">
    <location>
        <begin position="484"/>
        <end position="628"/>
    </location>
</feature>
<feature type="compositionally biased region" description="Polar residues" evidence="1">
    <location>
        <begin position="98"/>
        <end position="124"/>
    </location>
</feature>
<accession>A0A9Q0RWQ1</accession>
<feature type="compositionally biased region" description="Low complexity" evidence="1">
    <location>
        <begin position="359"/>
        <end position="375"/>
    </location>
</feature>
<keyword evidence="3" id="KW-1185">Reference proteome</keyword>
<feature type="region of interest" description="Disordered" evidence="1">
    <location>
        <begin position="220"/>
        <end position="294"/>
    </location>
</feature>
<evidence type="ECO:0000256" key="1">
    <source>
        <dbReference type="SAM" id="MobiDB-lite"/>
    </source>
</evidence>